<dbReference type="Gene3D" id="2.10.250.10">
    <property type="entry name" value="Calreticulin/calnexin, P domain"/>
    <property type="match status" value="1"/>
</dbReference>
<dbReference type="PRINTS" id="PR00626">
    <property type="entry name" value="CALRETICULIN"/>
</dbReference>
<feature type="transmembrane region" description="Helical" evidence="8">
    <location>
        <begin position="494"/>
        <end position="516"/>
    </location>
</feature>
<evidence type="ECO:0000313" key="10">
    <source>
        <dbReference type="EMBL" id="KAL2860865.1"/>
    </source>
</evidence>
<evidence type="ECO:0000256" key="7">
    <source>
        <dbReference type="ARBA" id="ARBA00023186"/>
    </source>
</evidence>
<dbReference type="Proteomes" id="UP001610432">
    <property type="component" value="Unassembled WGS sequence"/>
</dbReference>
<feature type="compositionally biased region" description="Basic and acidic residues" evidence="9">
    <location>
        <begin position="439"/>
        <end position="453"/>
    </location>
</feature>
<proteinExistence type="inferred from homology"/>
<keyword evidence="6 8" id="KW-0472">Membrane</keyword>
<evidence type="ECO:0000256" key="3">
    <source>
        <dbReference type="ARBA" id="ARBA00022692"/>
    </source>
</evidence>
<dbReference type="EMBL" id="JBFXLQ010000082">
    <property type="protein sequence ID" value="KAL2860865.1"/>
    <property type="molecule type" value="Genomic_DNA"/>
</dbReference>
<dbReference type="RefSeq" id="XP_070880759.1">
    <property type="nucleotide sequence ID" value="XM_071030570.1"/>
</dbReference>
<feature type="compositionally biased region" description="Low complexity" evidence="9">
    <location>
        <begin position="540"/>
        <end position="555"/>
    </location>
</feature>
<dbReference type="PROSITE" id="PS00805">
    <property type="entry name" value="CALRETICULIN_REPEAT"/>
    <property type="match status" value="1"/>
</dbReference>
<sequence length="563" mass="61892">MRLNTALTSALVSSASLMGYAHAAEDETGGDATSVVERPTFTPTDIEAPFLEQFTDDWQKRWTPSHAKKEDSKSEEDWAYVGEWAVEEPSVFKGIEGDKGLVVKNVAAHHAISSKFPKKVDNKDKTLVVQYEVKPQNSLVCGGAYMKLLQDNKKLQSEEFSNATPYVIMFGPDKCGATNKVHFIFRHKNPKTGEYEEKHLKAPPTARTSKLSSLYTLIVRPDQSFQILIDGAAVKNGTLLEDFNPPVNPEKEIDDPKDKKPDTWVDEAKIPDPEATKPDDWDEDAPYEIVDETAEKPDDWLEDEPNSVPDPEAEKPEDWDDEEDGDWIPPTVPNPKCGEVSGCGPWSPPLIKNPAYKGKWSAPLIDNPAYKGPWAPRKIANPGYFEDKTPSNFEPIGAIGFEIWTMQNDILFDNIYVGHSVEDAEKLRKETFDIKRPIEEAEEEASKPKKEETAAGTSVSFKEDPITYVREKVDHFVGLAKEDPLNAVKQVPEVAGGLGALLVTMILIIVGAIGASSPAAAPAAKKGKEAAKATKEKTSEAVSSAAETARGGATKRTTRSSAE</sequence>
<dbReference type="InterPro" id="IPR001580">
    <property type="entry name" value="Calret/calnex"/>
</dbReference>
<dbReference type="PANTHER" id="PTHR11073">
    <property type="entry name" value="CALRETICULIN AND CALNEXIN"/>
    <property type="match status" value="1"/>
</dbReference>
<evidence type="ECO:0000256" key="2">
    <source>
        <dbReference type="ARBA" id="ARBA00010983"/>
    </source>
</evidence>
<reference evidence="10 11" key="1">
    <citation type="submission" date="2024-07" db="EMBL/GenBank/DDBJ databases">
        <title>Section-level genome sequencing and comparative genomics of Aspergillus sections Usti and Cavernicolus.</title>
        <authorList>
            <consortium name="Lawrence Berkeley National Laboratory"/>
            <person name="Nybo J.L."/>
            <person name="Vesth T.C."/>
            <person name="Theobald S."/>
            <person name="Frisvad J.C."/>
            <person name="Larsen T.O."/>
            <person name="Kjaerboelling I."/>
            <person name="Rothschild-Mancinelli K."/>
            <person name="Lyhne E.K."/>
            <person name="Kogle M.E."/>
            <person name="Barry K."/>
            <person name="Clum A."/>
            <person name="Na H."/>
            <person name="Ledsgaard L."/>
            <person name="Lin J."/>
            <person name="Lipzen A."/>
            <person name="Kuo A."/>
            <person name="Riley R."/>
            <person name="Mondo S."/>
            <person name="Labutti K."/>
            <person name="Haridas S."/>
            <person name="Pangalinan J."/>
            <person name="Salamov A.A."/>
            <person name="Simmons B.A."/>
            <person name="Magnuson J.K."/>
            <person name="Chen J."/>
            <person name="Drula E."/>
            <person name="Henrissat B."/>
            <person name="Wiebenga A."/>
            <person name="Lubbers R.J."/>
            <person name="Gomes A.C."/>
            <person name="Macurrencykelacurrency M.R."/>
            <person name="Stajich J."/>
            <person name="Grigoriev I.V."/>
            <person name="Mortensen U.H."/>
            <person name="De Vries R.P."/>
            <person name="Baker S.E."/>
            <person name="Andersen M.R."/>
        </authorList>
    </citation>
    <scope>NUCLEOTIDE SEQUENCE [LARGE SCALE GENOMIC DNA]</scope>
    <source>
        <strain evidence="10 11">CBS 449.75</strain>
    </source>
</reference>
<feature type="compositionally biased region" description="Basic and acidic residues" evidence="9">
    <location>
        <begin position="526"/>
        <end position="539"/>
    </location>
</feature>
<feature type="compositionally biased region" description="Basic and acidic residues" evidence="9">
    <location>
        <begin position="249"/>
        <end position="279"/>
    </location>
</feature>
<comment type="subcellular location">
    <subcellularLocation>
        <location evidence="1">Endoplasmic reticulum membrane</location>
        <topology evidence="1">Single-pass membrane protein</topology>
    </subcellularLocation>
</comment>
<keyword evidence="3 8" id="KW-0812">Transmembrane</keyword>
<name>A0ABR4L8R4_9EURO</name>
<keyword evidence="8" id="KW-0732">Signal</keyword>
<keyword evidence="7 8" id="KW-0143">Chaperone</keyword>
<evidence type="ECO:0000313" key="11">
    <source>
        <dbReference type="Proteomes" id="UP001610432"/>
    </source>
</evidence>
<evidence type="ECO:0000256" key="8">
    <source>
        <dbReference type="RuleBase" id="RU362126"/>
    </source>
</evidence>
<dbReference type="InterPro" id="IPR013320">
    <property type="entry name" value="ConA-like_dom_sf"/>
</dbReference>
<dbReference type="SUPFAM" id="SSF63887">
    <property type="entry name" value="P-domain of calnexin/calreticulin"/>
    <property type="match status" value="1"/>
</dbReference>
<accession>A0ABR4L8R4</accession>
<keyword evidence="5 8" id="KW-1133">Transmembrane helix</keyword>
<comment type="similarity">
    <text evidence="2 8">Belongs to the calreticulin family.</text>
</comment>
<comment type="caution">
    <text evidence="10">The sequence shown here is derived from an EMBL/GenBank/DDBJ whole genome shotgun (WGS) entry which is preliminary data.</text>
</comment>
<feature type="signal peptide" evidence="8">
    <location>
        <begin position="1"/>
        <end position="23"/>
    </location>
</feature>
<gene>
    <name evidence="10" type="ORF">BJX67DRAFT_367851</name>
</gene>
<dbReference type="InterPro" id="IPR009033">
    <property type="entry name" value="Calreticulin/calnexin_P_dom_sf"/>
</dbReference>
<keyword evidence="11" id="KW-1185">Reference proteome</keyword>
<evidence type="ECO:0000256" key="5">
    <source>
        <dbReference type="ARBA" id="ARBA00022989"/>
    </source>
</evidence>
<feature type="region of interest" description="Disordered" evidence="9">
    <location>
        <begin position="520"/>
        <end position="563"/>
    </location>
</feature>
<feature type="chain" id="PRO_5045003488" evidence="8">
    <location>
        <begin position="24"/>
        <end position="563"/>
    </location>
</feature>
<dbReference type="GeneID" id="98145642"/>
<dbReference type="PROSITE" id="PS00803">
    <property type="entry name" value="CALRETICULIN_1"/>
    <property type="match status" value="1"/>
</dbReference>
<evidence type="ECO:0000256" key="1">
    <source>
        <dbReference type="ARBA" id="ARBA00004389"/>
    </source>
</evidence>
<evidence type="ECO:0000256" key="6">
    <source>
        <dbReference type="ARBA" id="ARBA00023136"/>
    </source>
</evidence>
<evidence type="ECO:0000256" key="4">
    <source>
        <dbReference type="ARBA" id="ARBA00022824"/>
    </source>
</evidence>
<feature type="compositionally biased region" description="Acidic residues" evidence="9">
    <location>
        <begin position="315"/>
        <end position="326"/>
    </location>
</feature>
<feature type="region of interest" description="Disordered" evidence="9">
    <location>
        <begin position="240"/>
        <end position="334"/>
    </location>
</feature>
<organism evidence="10 11">
    <name type="scientific">Aspergillus lucknowensis</name>
    <dbReference type="NCBI Taxonomy" id="176173"/>
    <lineage>
        <taxon>Eukaryota</taxon>
        <taxon>Fungi</taxon>
        <taxon>Dikarya</taxon>
        <taxon>Ascomycota</taxon>
        <taxon>Pezizomycotina</taxon>
        <taxon>Eurotiomycetes</taxon>
        <taxon>Eurotiomycetidae</taxon>
        <taxon>Eurotiales</taxon>
        <taxon>Aspergillaceae</taxon>
        <taxon>Aspergillus</taxon>
        <taxon>Aspergillus subgen. Nidulantes</taxon>
    </lineage>
</organism>
<dbReference type="Gene3D" id="2.60.120.200">
    <property type="match status" value="1"/>
</dbReference>
<keyword evidence="4 8" id="KW-0256">Endoplasmic reticulum</keyword>
<evidence type="ECO:0000256" key="9">
    <source>
        <dbReference type="SAM" id="MobiDB-lite"/>
    </source>
</evidence>
<protein>
    <submittedName>
        <fullName evidence="10">Calreticulin family-domain-containing protein</fullName>
    </submittedName>
</protein>
<feature type="region of interest" description="Disordered" evidence="9">
    <location>
        <begin position="439"/>
        <end position="458"/>
    </location>
</feature>
<dbReference type="PROSITE" id="PS00804">
    <property type="entry name" value="CALRETICULIN_2"/>
    <property type="match status" value="1"/>
</dbReference>
<dbReference type="InterPro" id="IPR018124">
    <property type="entry name" value="Calret/calnex_CS"/>
</dbReference>
<dbReference type="SUPFAM" id="SSF49899">
    <property type="entry name" value="Concanavalin A-like lectins/glucanases"/>
    <property type="match status" value="2"/>
</dbReference>
<dbReference type="PANTHER" id="PTHR11073:SF1">
    <property type="entry name" value="CALNEXIN 14D-RELATED"/>
    <property type="match status" value="1"/>
</dbReference>
<feature type="compositionally biased region" description="Acidic residues" evidence="9">
    <location>
        <begin position="280"/>
        <end position="292"/>
    </location>
</feature>
<dbReference type="Pfam" id="PF00262">
    <property type="entry name" value="Calreticulin"/>
    <property type="match status" value="1"/>
</dbReference>